<comment type="caution">
    <text evidence="3">The sequence shown here is derived from an EMBL/GenBank/DDBJ whole genome shotgun (WGS) entry which is preliminary data.</text>
</comment>
<gene>
    <name evidence="3" type="ORF">ENP73_07890</name>
</gene>
<name>A0A7C2C2J7_9DEIN</name>
<accession>A0A7C2C2J7</accession>
<feature type="compositionally biased region" description="Low complexity" evidence="1">
    <location>
        <begin position="165"/>
        <end position="178"/>
    </location>
</feature>
<dbReference type="Pfam" id="PF01850">
    <property type="entry name" value="PIN"/>
    <property type="match status" value="1"/>
</dbReference>
<protein>
    <submittedName>
        <fullName evidence="3">PIN domain-containing protein</fullName>
    </submittedName>
</protein>
<proteinExistence type="predicted"/>
<dbReference type="CDD" id="cd09874">
    <property type="entry name" value="PIN_MT3492-like"/>
    <property type="match status" value="1"/>
</dbReference>
<dbReference type="InterPro" id="IPR029060">
    <property type="entry name" value="PIN-like_dom_sf"/>
</dbReference>
<feature type="region of interest" description="Disordered" evidence="1">
    <location>
        <begin position="161"/>
        <end position="184"/>
    </location>
</feature>
<dbReference type="SUPFAM" id="SSF88723">
    <property type="entry name" value="PIN domain-like"/>
    <property type="match status" value="1"/>
</dbReference>
<feature type="domain" description="PIN" evidence="2">
    <location>
        <begin position="4"/>
        <end position="127"/>
    </location>
</feature>
<evidence type="ECO:0000259" key="2">
    <source>
        <dbReference type="Pfam" id="PF01850"/>
    </source>
</evidence>
<evidence type="ECO:0000256" key="1">
    <source>
        <dbReference type="SAM" id="MobiDB-lite"/>
    </source>
</evidence>
<dbReference type="InterPro" id="IPR002716">
    <property type="entry name" value="PIN_dom"/>
</dbReference>
<dbReference type="EMBL" id="DSKL01000305">
    <property type="protein sequence ID" value="HEH82878.1"/>
    <property type="molecule type" value="Genomic_DNA"/>
</dbReference>
<reference evidence="3" key="1">
    <citation type="journal article" date="2020" name="mSystems">
        <title>Genome- and Community-Level Interaction Insights into Carbon Utilization and Element Cycling Functions of Hydrothermarchaeota in Hydrothermal Sediment.</title>
        <authorList>
            <person name="Zhou Z."/>
            <person name="Liu Y."/>
            <person name="Xu W."/>
            <person name="Pan J."/>
            <person name="Luo Z.H."/>
            <person name="Li M."/>
        </authorList>
    </citation>
    <scope>NUCLEOTIDE SEQUENCE [LARGE SCALE GENOMIC DNA]</scope>
    <source>
        <strain evidence="3">SpSt-246</strain>
    </source>
</reference>
<dbReference type="AlphaFoldDB" id="A0A7C2C2J7"/>
<evidence type="ECO:0000313" key="3">
    <source>
        <dbReference type="EMBL" id="HEH82878.1"/>
    </source>
</evidence>
<dbReference type="Gene3D" id="3.40.50.1010">
    <property type="entry name" value="5'-nuclease"/>
    <property type="match status" value="1"/>
</dbReference>
<sequence length="184" mass="20359">MRFWDASALVPLLVREVATPWAEGLLAEDGERVVAWVAEVEAASALSRRRREGVLKDEDHALALKRLRRLKAAWHEVLPAERVRREALRLLQAHPLRTLDALQLASLVVAAEGDPEALPLVTLDGRLALTALGGRSRVRTFGIIPACSPWTFRAKRPWSWGSPTSGAWASPSPRSSSGRGRRWP</sequence>
<organism evidence="3">
    <name type="scientific">Thermus islandicus</name>
    <dbReference type="NCBI Taxonomy" id="540988"/>
    <lineage>
        <taxon>Bacteria</taxon>
        <taxon>Thermotogati</taxon>
        <taxon>Deinococcota</taxon>
        <taxon>Deinococci</taxon>
        <taxon>Thermales</taxon>
        <taxon>Thermaceae</taxon>
        <taxon>Thermus</taxon>
    </lineage>
</organism>